<dbReference type="RefSeq" id="WP_044151406.1">
    <property type="nucleotide sequence ID" value="NZ_QVFV01000005.1"/>
</dbReference>
<dbReference type="OrthoDB" id="570462at2"/>
<comment type="caution">
    <text evidence="2">The sequence shown here is derived from an EMBL/GenBank/DDBJ whole genome shotgun (WGS) entry which is preliminary data.</text>
</comment>
<keyword evidence="2" id="KW-0067">ATP-binding</keyword>
<feature type="domain" description="Orc1-like AAA ATPase" evidence="1">
    <location>
        <begin position="10"/>
        <end position="163"/>
    </location>
</feature>
<evidence type="ECO:0000313" key="2">
    <source>
        <dbReference type="EMBL" id="RZM76598.1"/>
    </source>
</evidence>
<dbReference type="GO" id="GO:0005524">
    <property type="term" value="F:ATP binding"/>
    <property type="evidence" value="ECO:0007669"/>
    <property type="project" value="UniProtKB-KW"/>
</dbReference>
<gene>
    <name evidence="2" type="ORF">DYY88_18215</name>
</gene>
<accession>A0A4Q7E440</accession>
<dbReference type="InterPro" id="IPR027417">
    <property type="entry name" value="P-loop_NTPase"/>
</dbReference>
<dbReference type="Proteomes" id="UP000292459">
    <property type="component" value="Unassembled WGS sequence"/>
</dbReference>
<name>A0A4Q7E440_9CYAN</name>
<protein>
    <submittedName>
        <fullName evidence="2">ATP-binding protein</fullName>
    </submittedName>
</protein>
<dbReference type="Gene3D" id="3.40.50.300">
    <property type="entry name" value="P-loop containing nucleotide triphosphate hydrolases"/>
    <property type="match status" value="1"/>
</dbReference>
<proteinExistence type="predicted"/>
<keyword evidence="2" id="KW-0547">Nucleotide-binding</keyword>
<dbReference type="InterPro" id="IPR041664">
    <property type="entry name" value="AAA_16"/>
</dbReference>
<sequence>MPKLRNLANRTKELELFLKMAGGQHDCSIMLVEGKSGMGKTSLLNRFRQQCPETVAYVPFDCKGVDSIASFLSEVVVDLGRERFQTFSGKVKLFVQGGVDFSENDIAARDAINIAINSSIDLATQQYRLAELQQAFFQDLASFDSRLVVTLDTYQEASESLRDWIESKWLRAVSRQLHNVATVIAGQDIPDPNNSVWGDDCEHIPLTPIIEVKAWCDFCSDLPDSALPEEAIKAIALGCKGHPANVHQMLSVAIKSWSA</sequence>
<reference evidence="2 3" key="1">
    <citation type="submission" date="2018-11" db="EMBL/GenBank/DDBJ databases">
        <title>Whole genome sequencing of an environmental sample.</title>
        <authorList>
            <person name="Sarangi A.N."/>
            <person name="Singh D."/>
            <person name="Tripathy S."/>
        </authorList>
    </citation>
    <scope>NUCLEOTIDE SEQUENCE [LARGE SCALE GENOMIC DNA]</scope>
    <source>
        <strain evidence="2 3">Lakshadweep</strain>
    </source>
</reference>
<dbReference type="SUPFAM" id="SSF52540">
    <property type="entry name" value="P-loop containing nucleoside triphosphate hydrolases"/>
    <property type="match status" value="1"/>
</dbReference>
<dbReference type="Pfam" id="PF13191">
    <property type="entry name" value="AAA_16"/>
    <property type="match status" value="1"/>
</dbReference>
<dbReference type="EMBL" id="QVFV01000005">
    <property type="protein sequence ID" value="RZM76598.1"/>
    <property type="molecule type" value="Genomic_DNA"/>
</dbReference>
<evidence type="ECO:0000259" key="1">
    <source>
        <dbReference type="Pfam" id="PF13191"/>
    </source>
</evidence>
<keyword evidence="3" id="KW-1185">Reference proteome</keyword>
<organism evidence="2 3">
    <name type="scientific">Leptolyngbya iicbica LK</name>
    <dbReference type="NCBI Taxonomy" id="2294035"/>
    <lineage>
        <taxon>Bacteria</taxon>
        <taxon>Bacillati</taxon>
        <taxon>Cyanobacteriota</taxon>
        <taxon>Cyanophyceae</taxon>
        <taxon>Leptolyngbyales</taxon>
        <taxon>Leptolyngbyaceae</taxon>
        <taxon>Leptolyngbya group</taxon>
        <taxon>Leptolyngbya</taxon>
        <taxon>Leptolyngbya iicbica</taxon>
    </lineage>
</organism>
<evidence type="ECO:0000313" key="3">
    <source>
        <dbReference type="Proteomes" id="UP000292459"/>
    </source>
</evidence>
<dbReference type="AlphaFoldDB" id="A0A4Q7E440"/>